<feature type="binding site" evidence="5">
    <location>
        <position position="142"/>
    </location>
    <ligand>
        <name>S-adenosyl-L-methionine</name>
        <dbReference type="ChEBI" id="CHEBI:59789"/>
    </ligand>
</feature>
<keyword evidence="4 5" id="KW-0949">S-adenosyl-L-methionine</keyword>
<dbReference type="SUPFAM" id="SSF53335">
    <property type="entry name" value="S-adenosyl-L-methionine-dependent methyltransferases"/>
    <property type="match status" value="1"/>
</dbReference>
<comment type="catalytic activity">
    <reaction evidence="5">
        <text>a 3-(all-trans-polyprenyl)benzene-1,2-diol + S-adenosyl-L-methionine = a 2-methoxy-6-(all-trans-polyprenyl)phenol + S-adenosyl-L-homocysteine + H(+)</text>
        <dbReference type="Rhea" id="RHEA:31411"/>
        <dbReference type="Rhea" id="RHEA-COMP:9550"/>
        <dbReference type="Rhea" id="RHEA-COMP:9551"/>
        <dbReference type="ChEBI" id="CHEBI:15378"/>
        <dbReference type="ChEBI" id="CHEBI:57856"/>
        <dbReference type="ChEBI" id="CHEBI:59789"/>
        <dbReference type="ChEBI" id="CHEBI:62729"/>
        <dbReference type="ChEBI" id="CHEBI:62731"/>
        <dbReference type="EC" id="2.1.1.222"/>
    </reaction>
</comment>
<keyword evidence="2 5" id="KW-0808">Transferase</keyword>
<dbReference type="RefSeq" id="WP_160795539.1">
    <property type="nucleotide sequence ID" value="NZ_WRPA01000007.1"/>
</dbReference>
<organism evidence="6 7">
    <name type="scientific">Shewanella insulae</name>
    <dbReference type="NCBI Taxonomy" id="2681496"/>
    <lineage>
        <taxon>Bacteria</taxon>
        <taxon>Pseudomonadati</taxon>
        <taxon>Pseudomonadota</taxon>
        <taxon>Gammaproteobacteria</taxon>
        <taxon>Alteromonadales</taxon>
        <taxon>Shewanellaceae</taxon>
        <taxon>Shewanella</taxon>
    </lineage>
</organism>
<keyword evidence="3 5" id="KW-0831">Ubiquinone biosynthesis</keyword>
<comment type="pathway">
    <text evidence="5">Cofactor biosynthesis; ubiquinone biosynthesis.</text>
</comment>
<dbReference type="EC" id="2.1.1.64" evidence="5"/>
<evidence type="ECO:0000256" key="2">
    <source>
        <dbReference type="ARBA" id="ARBA00022679"/>
    </source>
</evidence>
<dbReference type="EMBL" id="WRPA01000007">
    <property type="protein sequence ID" value="MXR68872.1"/>
    <property type="molecule type" value="Genomic_DNA"/>
</dbReference>
<keyword evidence="1 5" id="KW-0489">Methyltransferase</keyword>
<evidence type="ECO:0000256" key="1">
    <source>
        <dbReference type="ARBA" id="ARBA00022603"/>
    </source>
</evidence>
<evidence type="ECO:0000313" key="7">
    <source>
        <dbReference type="Proteomes" id="UP000474778"/>
    </source>
</evidence>
<dbReference type="GO" id="GO:0102208">
    <property type="term" value="F:2-polyprenyl-6-hydroxyphenol methylase activity"/>
    <property type="evidence" value="ECO:0007669"/>
    <property type="project" value="UniProtKB-EC"/>
</dbReference>
<dbReference type="Pfam" id="PF13489">
    <property type="entry name" value="Methyltransf_23"/>
    <property type="match status" value="1"/>
</dbReference>
<dbReference type="EC" id="2.1.1.222" evidence="5"/>
<reference evidence="6 7" key="1">
    <citation type="submission" date="2019-12" db="EMBL/GenBank/DDBJ databases">
        <title>Shewanella insulae sp. nov., isolated from a tidal flat.</title>
        <authorList>
            <person name="Yoon J.-H."/>
        </authorList>
    </citation>
    <scope>NUCLEOTIDE SEQUENCE [LARGE SCALE GENOMIC DNA]</scope>
    <source>
        <strain evidence="6 7">JBTF-M18</strain>
    </source>
</reference>
<name>A0A6L7HX23_9GAMM</name>
<dbReference type="CDD" id="cd02440">
    <property type="entry name" value="AdoMet_MTases"/>
    <property type="match status" value="1"/>
</dbReference>
<sequence length="260" mass="29267">MLDKSRLSRFKNPIDPQQEIAKFDALAKEWRDPHGKFKHVLAFNQTRLMAIEEQIARHFDRDLTQDVPFEGLSLLDIGCGVGLLCEPLASQGARVTGIDASEHNITLARRHANSWSIPIDYRHSLADDLSRDRSLYDVILNTEVIEHVEDQAALVASCCDLLKPGGLLVMATLNRTLSSYIIGIVGAEYIMRYLPIGTHDWHHFVTPQELDDMLRPQGLSTLTTEGMRFNPLTQNWKITANTSVNYLLYASKPANDTLEA</sequence>
<dbReference type="GO" id="GO:0061542">
    <property type="term" value="F:3-demethylubiquinol 3-O-methyltransferase activity"/>
    <property type="evidence" value="ECO:0007669"/>
    <property type="project" value="UniProtKB-UniRule"/>
</dbReference>
<dbReference type="InterPro" id="IPR010233">
    <property type="entry name" value="UbiG_MeTrfase"/>
</dbReference>
<keyword evidence="7" id="KW-1185">Reference proteome</keyword>
<comment type="caution">
    <text evidence="6">The sequence shown here is derived from an EMBL/GenBank/DDBJ whole genome shotgun (WGS) entry which is preliminary data.</text>
</comment>
<accession>A0A6L7HX23</accession>
<feature type="binding site" evidence="5">
    <location>
        <position position="47"/>
    </location>
    <ligand>
        <name>S-adenosyl-L-methionine</name>
        <dbReference type="ChEBI" id="CHEBI:59789"/>
    </ligand>
</feature>
<evidence type="ECO:0000256" key="3">
    <source>
        <dbReference type="ARBA" id="ARBA00022688"/>
    </source>
</evidence>
<evidence type="ECO:0000256" key="4">
    <source>
        <dbReference type="ARBA" id="ARBA00022691"/>
    </source>
</evidence>
<feature type="binding site" evidence="5">
    <location>
        <position position="78"/>
    </location>
    <ligand>
        <name>S-adenosyl-L-methionine</name>
        <dbReference type="ChEBI" id="CHEBI:59789"/>
    </ligand>
</feature>
<dbReference type="GO" id="GO:0032259">
    <property type="term" value="P:methylation"/>
    <property type="evidence" value="ECO:0007669"/>
    <property type="project" value="UniProtKB-KW"/>
</dbReference>
<proteinExistence type="inferred from homology"/>
<feature type="binding site" evidence="5">
    <location>
        <position position="99"/>
    </location>
    <ligand>
        <name>S-adenosyl-L-methionine</name>
        <dbReference type="ChEBI" id="CHEBI:59789"/>
    </ligand>
</feature>
<evidence type="ECO:0000256" key="5">
    <source>
        <dbReference type="HAMAP-Rule" id="MF_00472"/>
    </source>
</evidence>
<comment type="function">
    <text evidence="5">O-methyltransferase that catalyzes the 2 O-methylation steps in the ubiquinone biosynthetic pathway.</text>
</comment>
<dbReference type="Gene3D" id="3.40.50.150">
    <property type="entry name" value="Vaccinia Virus protein VP39"/>
    <property type="match status" value="1"/>
</dbReference>
<evidence type="ECO:0000313" key="6">
    <source>
        <dbReference type="EMBL" id="MXR68872.1"/>
    </source>
</evidence>
<dbReference type="UniPathway" id="UPA00232"/>
<comment type="catalytic activity">
    <reaction evidence="5">
        <text>a 3-demethylubiquinol + S-adenosyl-L-methionine = a ubiquinol + S-adenosyl-L-homocysteine + H(+)</text>
        <dbReference type="Rhea" id="RHEA:44380"/>
        <dbReference type="Rhea" id="RHEA-COMP:9566"/>
        <dbReference type="Rhea" id="RHEA-COMP:10914"/>
        <dbReference type="ChEBI" id="CHEBI:15378"/>
        <dbReference type="ChEBI" id="CHEBI:17976"/>
        <dbReference type="ChEBI" id="CHEBI:57856"/>
        <dbReference type="ChEBI" id="CHEBI:59789"/>
        <dbReference type="ChEBI" id="CHEBI:84422"/>
        <dbReference type="EC" id="2.1.1.64"/>
    </reaction>
</comment>
<dbReference type="HAMAP" id="MF_00472">
    <property type="entry name" value="UbiG"/>
    <property type="match status" value="1"/>
</dbReference>
<gene>
    <name evidence="5 6" type="primary">ubiG</name>
    <name evidence="6" type="ORF">GNT65_09360</name>
</gene>
<dbReference type="InterPro" id="IPR029063">
    <property type="entry name" value="SAM-dependent_MTases_sf"/>
</dbReference>
<dbReference type="PANTHER" id="PTHR43464">
    <property type="entry name" value="METHYLTRANSFERASE"/>
    <property type="match status" value="1"/>
</dbReference>
<dbReference type="GO" id="GO:0010420">
    <property type="term" value="F:polyprenyldihydroxybenzoate methyltransferase activity"/>
    <property type="evidence" value="ECO:0007669"/>
    <property type="project" value="InterPro"/>
</dbReference>
<dbReference type="Proteomes" id="UP000474778">
    <property type="component" value="Unassembled WGS sequence"/>
</dbReference>
<dbReference type="AlphaFoldDB" id="A0A6L7HX23"/>
<dbReference type="NCBIfam" id="TIGR01983">
    <property type="entry name" value="UbiG"/>
    <property type="match status" value="1"/>
</dbReference>
<protein>
    <recommendedName>
        <fullName evidence="5">Ubiquinone biosynthesis O-methyltransferase</fullName>
    </recommendedName>
    <alternativeName>
        <fullName evidence="5">2-polyprenyl-6-hydroxyphenol methylase</fullName>
        <ecNumber evidence="5">2.1.1.222</ecNumber>
    </alternativeName>
    <alternativeName>
        <fullName evidence="5">3-demethylubiquinone 3-O-methyltransferase</fullName>
        <ecNumber evidence="5">2.1.1.64</ecNumber>
    </alternativeName>
</protein>
<comment type="similarity">
    <text evidence="5">Belongs to the methyltransferase superfamily. UbiG/COQ3 family.</text>
</comment>
<dbReference type="PANTHER" id="PTHR43464:SF19">
    <property type="entry name" value="UBIQUINONE BIOSYNTHESIS O-METHYLTRANSFERASE, MITOCHONDRIAL"/>
    <property type="match status" value="1"/>
</dbReference>